<evidence type="ECO:0000313" key="7">
    <source>
        <dbReference type="EMBL" id="APH04778.1"/>
    </source>
</evidence>
<dbReference type="SUPFAM" id="SSF55469">
    <property type="entry name" value="FMN-dependent nitroreductase-like"/>
    <property type="match status" value="1"/>
</dbReference>
<dbReference type="RefSeq" id="WP_072579571.1">
    <property type="nucleotide sequence ID" value="NZ_CP016020.1"/>
</dbReference>
<name>A0A1L3MR21_9BACI</name>
<sequence length="257" mass="28882">MNEVIHTLTNHRSFRNYSKEQLQDHQLDAIIAAAQAAPSWIHGQQVTVIIVQDEARKLKLSKICGNQKHIIEAPTFLVFCADFYRAKLASEIEGVPFESIHDVDSLIVGATDVGIALSNAIAASESLGLSTVPIGGIRRNPLDAIDLLKLPTYVLPIVGLCIGYGQIDPGLNPRLPRGAFAHVEEYQKNQLPMIKEYNQSYKKYLTEQSDGKRDTTWTKRVAEFYKESHYNNQYQDVPKMLKQQGFSCDDLHSENKI</sequence>
<accession>A0A1L3MR21</accession>
<dbReference type="GO" id="GO:0016491">
    <property type="term" value="F:oxidoreductase activity"/>
    <property type="evidence" value="ECO:0007669"/>
    <property type="project" value="UniProtKB-UniRule"/>
</dbReference>
<evidence type="ECO:0000256" key="5">
    <source>
        <dbReference type="PIRNR" id="PIRNR005426"/>
    </source>
</evidence>
<dbReference type="InterPro" id="IPR016446">
    <property type="entry name" value="Flavin_OxRdtase_Frp"/>
</dbReference>
<dbReference type="Pfam" id="PF00881">
    <property type="entry name" value="Nitroreductase"/>
    <property type="match status" value="1"/>
</dbReference>
<dbReference type="KEGG" id="bwh:A9C19_08475"/>
<evidence type="ECO:0000259" key="6">
    <source>
        <dbReference type="Pfam" id="PF00881"/>
    </source>
</evidence>
<dbReference type="OrthoDB" id="9775805at2"/>
<keyword evidence="8" id="KW-1185">Reference proteome</keyword>
<keyword evidence="2 5" id="KW-0285">Flavoprotein</keyword>
<evidence type="ECO:0000313" key="8">
    <source>
        <dbReference type="Proteomes" id="UP000181936"/>
    </source>
</evidence>
<dbReference type="PIRSF" id="PIRSF005426">
    <property type="entry name" value="Frp"/>
    <property type="match status" value="1"/>
</dbReference>
<keyword evidence="4 5" id="KW-0560">Oxidoreductase</keyword>
<dbReference type="InterPro" id="IPR000415">
    <property type="entry name" value="Nitroreductase-like"/>
</dbReference>
<reference evidence="7 8" key="1">
    <citation type="journal article" date="2016" name="Sci. Rep.">
        <title>Complete genome sequence and transcriptomic analysis of a novel marine strain Bacillus weihaiensis reveals the mechanism of brown algae degradation.</title>
        <authorList>
            <person name="Zhu Y."/>
            <person name="Chen P."/>
            <person name="Bao Y."/>
            <person name="Men Y."/>
            <person name="Zeng Y."/>
            <person name="Yang J."/>
            <person name="Sun J."/>
            <person name="Sun Y."/>
        </authorList>
    </citation>
    <scope>NUCLEOTIDE SEQUENCE [LARGE SCALE GENOMIC DNA]</scope>
    <source>
        <strain evidence="7 8">Alg07</strain>
    </source>
</reference>
<dbReference type="PANTHER" id="PTHR43425:SF2">
    <property type="entry name" value="OXYGEN-INSENSITIVE NADPH NITROREDUCTASE"/>
    <property type="match status" value="1"/>
</dbReference>
<dbReference type="STRING" id="1547283.A9C19_08475"/>
<keyword evidence="5" id="KW-0521">NADP</keyword>
<comment type="similarity">
    <text evidence="1 5">Belongs to the flavin oxidoreductase frp family.</text>
</comment>
<dbReference type="CDD" id="cd02146">
    <property type="entry name" value="NfsA-like"/>
    <property type="match status" value="1"/>
</dbReference>
<evidence type="ECO:0000256" key="4">
    <source>
        <dbReference type="ARBA" id="ARBA00023002"/>
    </source>
</evidence>
<organism evidence="7 8">
    <name type="scientific">Bacillus weihaiensis</name>
    <dbReference type="NCBI Taxonomy" id="1547283"/>
    <lineage>
        <taxon>Bacteria</taxon>
        <taxon>Bacillati</taxon>
        <taxon>Bacillota</taxon>
        <taxon>Bacilli</taxon>
        <taxon>Bacillales</taxon>
        <taxon>Bacillaceae</taxon>
        <taxon>Bacillus</taxon>
    </lineage>
</organism>
<dbReference type="Gene3D" id="3.40.109.10">
    <property type="entry name" value="NADH Oxidase"/>
    <property type="match status" value="1"/>
</dbReference>
<gene>
    <name evidence="7" type="ORF">A9C19_08475</name>
</gene>
<evidence type="ECO:0000256" key="2">
    <source>
        <dbReference type="ARBA" id="ARBA00022630"/>
    </source>
</evidence>
<dbReference type="PANTHER" id="PTHR43425">
    <property type="entry name" value="OXYGEN-INSENSITIVE NADPH NITROREDUCTASE"/>
    <property type="match status" value="1"/>
</dbReference>
<dbReference type="EMBL" id="CP016020">
    <property type="protein sequence ID" value="APH04778.1"/>
    <property type="molecule type" value="Genomic_DNA"/>
</dbReference>
<dbReference type="Proteomes" id="UP000181936">
    <property type="component" value="Chromosome"/>
</dbReference>
<dbReference type="AlphaFoldDB" id="A0A1L3MR21"/>
<evidence type="ECO:0000256" key="3">
    <source>
        <dbReference type="ARBA" id="ARBA00022643"/>
    </source>
</evidence>
<evidence type="ECO:0000256" key="1">
    <source>
        <dbReference type="ARBA" id="ARBA00008366"/>
    </source>
</evidence>
<proteinExistence type="inferred from homology"/>
<keyword evidence="3 5" id="KW-0288">FMN</keyword>
<feature type="domain" description="Nitroreductase" evidence="6">
    <location>
        <begin position="9"/>
        <end position="164"/>
    </location>
</feature>
<dbReference type="InterPro" id="IPR029479">
    <property type="entry name" value="Nitroreductase"/>
</dbReference>
<protein>
    <submittedName>
        <fullName evidence="7">NADPH-dependent oxidoreductase</fullName>
    </submittedName>
</protein>